<feature type="compositionally biased region" description="Polar residues" evidence="1">
    <location>
        <begin position="1"/>
        <end position="12"/>
    </location>
</feature>
<dbReference type="Proteomes" id="UP000765509">
    <property type="component" value="Unassembled WGS sequence"/>
</dbReference>
<comment type="caution">
    <text evidence="2">The sequence shown here is derived from an EMBL/GenBank/DDBJ whole genome shotgun (WGS) entry which is preliminary data.</text>
</comment>
<dbReference type="AlphaFoldDB" id="A0A9Q3C741"/>
<proteinExistence type="predicted"/>
<feature type="compositionally biased region" description="Polar residues" evidence="1">
    <location>
        <begin position="30"/>
        <end position="42"/>
    </location>
</feature>
<evidence type="ECO:0000256" key="1">
    <source>
        <dbReference type="SAM" id="MobiDB-lite"/>
    </source>
</evidence>
<accession>A0A9Q3C741</accession>
<name>A0A9Q3C741_9BASI</name>
<keyword evidence="3" id="KW-1185">Reference proteome</keyword>
<feature type="region of interest" description="Disordered" evidence="1">
    <location>
        <begin position="1"/>
        <end position="80"/>
    </location>
</feature>
<sequence>MESTIIQTSNQKGKGLAQQKEGGKQGRSPVASTSKPQVNQPPQEGKKTRKRTGGNYITQATGSQKSKNMPWTMSSTCPET</sequence>
<organism evidence="2 3">
    <name type="scientific">Austropuccinia psidii MF-1</name>
    <dbReference type="NCBI Taxonomy" id="1389203"/>
    <lineage>
        <taxon>Eukaryota</taxon>
        <taxon>Fungi</taxon>
        <taxon>Dikarya</taxon>
        <taxon>Basidiomycota</taxon>
        <taxon>Pucciniomycotina</taxon>
        <taxon>Pucciniomycetes</taxon>
        <taxon>Pucciniales</taxon>
        <taxon>Sphaerophragmiaceae</taxon>
        <taxon>Austropuccinia</taxon>
    </lineage>
</organism>
<gene>
    <name evidence="2" type="ORF">O181_017433</name>
</gene>
<evidence type="ECO:0000313" key="2">
    <source>
        <dbReference type="EMBL" id="MBW0477718.1"/>
    </source>
</evidence>
<reference evidence="2" key="1">
    <citation type="submission" date="2021-03" db="EMBL/GenBank/DDBJ databases">
        <title>Draft genome sequence of rust myrtle Austropuccinia psidii MF-1, a brazilian biotype.</title>
        <authorList>
            <person name="Quecine M.C."/>
            <person name="Pachon D.M.R."/>
            <person name="Bonatelli M.L."/>
            <person name="Correr F.H."/>
            <person name="Franceschini L.M."/>
            <person name="Leite T.F."/>
            <person name="Margarido G.R.A."/>
            <person name="Almeida C.A."/>
            <person name="Ferrarezi J.A."/>
            <person name="Labate C.A."/>
        </authorList>
    </citation>
    <scope>NUCLEOTIDE SEQUENCE</scope>
    <source>
        <strain evidence="2">MF-1</strain>
    </source>
</reference>
<evidence type="ECO:0000313" key="3">
    <source>
        <dbReference type="Proteomes" id="UP000765509"/>
    </source>
</evidence>
<protein>
    <submittedName>
        <fullName evidence="2">Uncharacterized protein</fullName>
    </submittedName>
</protein>
<feature type="compositionally biased region" description="Polar residues" evidence="1">
    <location>
        <begin position="55"/>
        <end position="80"/>
    </location>
</feature>
<dbReference type="EMBL" id="AVOT02004901">
    <property type="protein sequence ID" value="MBW0477718.1"/>
    <property type="molecule type" value="Genomic_DNA"/>
</dbReference>